<dbReference type="RefSeq" id="WP_217481494.1">
    <property type="nucleotide sequence ID" value="NZ_CADIJX010000007.1"/>
</dbReference>
<dbReference type="AlphaFoldDB" id="A0A6S6ZMJ0"/>
<proteinExistence type="predicted"/>
<evidence type="ECO:0008006" key="3">
    <source>
        <dbReference type="Google" id="ProtNLM"/>
    </source>
</evidence>
<reference evidence="1 2" key="1">
    <citation type="submission" date="2020-04" db="EMBL/GenBank/DDBJ databases">
        <authorList>
            <person name="De Canck E."/>
        </authorList>
    </citation>
    <scope>NUCLEOTIDE SEQUENCE [LARGE SCALE GENOMIC DNA]</scope>
    <source>
        <strain evidence="1 2">LMG 3431</strain>
    </source>
</reference>
<dbReference type="EMBL" id="CADIJX010000007">
    <property type="protein sequence ID" value="CAB3687861.1"/>
    <property type="molecule type" value="Genomic_DNA"/>
</dbReference>
<dbReference type="Pfam" id="PF14307">
    <property type="entry name" value="Glyco_tran_WbsX"/>
    <property type="match status" value="1"/>
</dbReference>
<dbReference type="Gene3D" id="3.20.20.80">
    <property type="entry name" value="Glycosidases"/>
    <property type="match status" value="1"/>
</dbReference>
<dbReference type="PANTHER" id="PTHR41244:SF1">
    <property type="entry name" value="GLYCOSYLTRANSFERASE"/>
    <property type="match status" value="1"/>
</dbReference>
<gene>
    <name evidence="1" type="ORF">LMG3431_04707</name>
</gene>
<accession>A0A6S6ZMJ0</accession>
<dbReference type="Proteomes" id="UP000494108">
    <property type="component" value="Unassembled WGS sequence"/>
</dbReference>
<dbReference type="CDD" id="cd11579">
    <property type="entry name" value="Glyco_tran_WbsX"/>
    <property type="match status" value="1"/>
</dbReference>
<name>A0A6S6ZMJ0_9BURK</name>
<evidence type="ECO:0000313" key="2">
    <source>
        <dbReference type="Proteomes" id="UP000494108"/>
    </source>
</evidence>
<keyword evidence="2" id="KW-1185">Reference proteome</keyword>
<dbReference type="PANTHER" id="PTHR41244">
    <property type="entry name" value="RHAMNAN SYNTHESIS F"/>
    <property type="match status" value="1"/>
</dbReference>
<sequence length="458" mass="52675">MFDMKNTTDLTDSPSFKALSGYGGEGAADDAGYTRDTSKLIAFYLPQYHRVAENSEWWGPGFTEWTNVARGRPNFDGHYQPHIPRELGFYDLDRVETMREQAALAREYGVHGFCFYYYWFSGRRILERPLDNFLASDIDMSFCLCWANENWTRTWDGDTKSVLLEQKYAEGDEERFIQDIYPFLADPRYIRVDDKPLLVVYRIKELPDPAGSIKKWRAEAERLGLPGLHVSVVDFYDISDPREVGADAMVEFPPHKFNGPQNCPDPSPPLTNPNFHGGLIDYTRVIAQSMLRPTPPFTLYRGIIPSWDNTARRQDTGTIIVNATPAFFGSWLKFLRAYTRETRLGASDPFIFVNAWNEWGEGCHLEPDVQWGLNYLDEVARTSYVSPEDMVPVEQAREAAFHRVQQIASHEGIGIKTDLSKHVPMKPRVQRLAHTLQKYPLLHKIARKLYRATHALLH</sequence>
<protein>
    <recommendedName>
        <fullName evidence="3">Glycosyl hydrolase</fullName>
    </recommendedName>
</protein>
<dbReference type="InterPro" id="IPR032719">
    <property type="entry name" value="WbsX"/>
</dbReference>
<evidence type="ECO:0000313" key="1">
    <source>
        <dbReference type="EMBL" id="CAB3687861.1"/>
    </source>
</evidence>
<organism evidence="1 2">
    <name type="scientific">Achromobacter pestifer</name>
    <dbReference type="NCBI Taxonomy" id="1353889"/>
    <lineage>
        <taxon>Bacteria</taxon>
        <taxon>Pseudomonadati</taxon>
        <taxon>Pseudomonadota</taxon>
        <taxon>Betaproteobacteria</taxon>
        <taxon>Burkholderiales</taxon>
        <taxon>Alcaligenaceae</taxon>
        <taxon>Achromobacter</taxon>
    </lineage>
</organism>